<sequence length="132" mass="14252">MIRTSLIALMLLGGCATAQNQSAEADRRAKAEIQIADALKGLTPGEPKSCIDQTRVQNVRKFAGTIIYEYSPREKYRNNVSDGCFGLSRGDILVTKTPTAQLCRGEIITTVSPGSRIPSGTCGLGDFIPYKK</sequence>
<dbReference type="EMBL" id="QXDC01000004">
    <property type="protein sequence ID" value="RIA37673.1"/>
    <property type="molecule type" value="Genomic_DNA"/>
</dbReference>
<reference evidence="2 3" key="1">
    <citation type="submission" date="2018-08" db="EMBL/GenBank/DDBJ databases">
        <title>Genomic Encyclopedia of Type Strains, Phase IV (KMG-IV): sequencing the most valuable type-strain genomes for metagenomic binning, comparative biology and taxonomic classification.</title>
        <authorList>
            <person name="Goeker M."/>
        </authorList>
    </citation>
    <scope>NUCLEOTIDE SEQUENCE [LARGE SCALE GENOMIC DNA]</scope>
    <source>
        <strain evidence="2 3">DSM 25527</strain>
    </source>
</reference>
<dbReference type="PROSITE" id="PS51257">
    <property type="entry name" value="PROKAR_LIPOPROTEIN"/>
    <property type="match status" value="1"/>
</dbReference>
<name>A0A397NPS6_9SPHN</name>
<feature type="chain" id="PRO_5017261881" description="Lipoprotein" evidence="1">
    <location>
        <begin position="19"/>
        <end position="132"/>
    </location>
</feature>
<protein>
    <recommendedName>
        <fullName evidence="4">Lipoprotein</fullName>
    </recommendedName>
</protein>
<evidence type="ECO:0000256" key="1">
    <source>
        <dbReference type="SAM" id="SignalP"/>
    </source>
</evidence>
<dbReference type="OrthoDB" id="7596589at2"/>
<feature type="signal peptide" evidence="1">
    <location>
        <begin position="1"/>
        <end position="18"/>
    </location>
</feature>
<evidence type="ECO:0008006" key="4">
    <source>
        <dbReference type="Google" id="ProtNLM"/>
    </source>
</evidence>
<proteinExistence type="predicted"/>
<evidence type="ECO:0000313" key="3">
    <source>
        <dbReference type="Proteomes" id="UP000266568"/>
    </source>
</evidence>
<dbReference type="Proteomes" id="UP000266568">
    <property type="component" value="Unassembled WGS sequence"/>
</dbReference>
<organism evidence="2 3">
    <name type="scientific">Hephaestia caeni</name>
    <dbReference type="NCBI Taxonomy" id="645617"/>
    <lineage>
        <taxon>Bacteria</taxon>
        <taxon>Pseudomonadati</taxon>
        <taxon>Pseudomonadota</taxon>
        <taxon>Alphaproteobacteria</taxon>
        <taxon>Sphingomonadales</taxon>
        <taxon>Sphingomonadaceae</taxon>
        <taxon>Hephaestia</taxon>
    </lineage>
</organism>
<gene>
    <name evidence="2" type="ORF">DFR49_3560</name>
</gene>
<evidence type="ECO:0000313" key="2">
    <source>
        <dbReference type="EMBL" id="RIA37673.1"/>
    </source>
</evidence>
<dbReference type="AlphaFoldDB" id="A0A397NPS6"/>
<dbReference type="RefSeq" id="WP_147373724.1">
    <property type="nucleotide sequence ID" value="NZ_QXDC01000004.1"/>
</dbReference>
<keyword evidence="3" id="KW-1185">Reference proteome</keyword>
<accession>A0A397NPS6</accession>
<comment type="caution">
    <text evidence="2">The sequence shown here is derived from an EMBL/GenBank/DDBJ whole genome shotgun (WGS) entry which is preliminary data.</text>
</comment>
<keyword evidence="1" id="KW-0732">Signal</keyword>